<keyword evidence="8" id="KW-0449">Lipoprotein</keyword>
<feature type="chain" id="PRO_5028992297" evidence="9">
    <location>
        <begin position="23"/>
        <end position="145"/>
    </location>
</feature>
<evidence type="ECO:0000256" key="7">
    <source>
        <dbReference type="ARBA" id="ARBA00023180"/>
    </source>
</evidence>
<evidence type="ECO:0000256" key="4">
    <source>
        <dbReference type="ARBA" id="ARBA00022729"/>
    </source>
</evidence>
<proteinExistence type="predicted"/>
<evidence type="ECO:0000313" key="11">
    <source>
        <dbReference type="RefSeq" id="XP_025837111.1"/>
    </source>
</evidence>
<evidence type="ECO:0000313" key="10">
    <source>
        <dbReference type="Proteomes" id="UP000192223"/>
    </source>
</evidence>
<evidence type="ECO:0000256" key="5">
    <source>
        <dbReference type="ARBA" id="ARBA00022989"/>
    </source>
</evidence>
<name>A0A7F5RME6_AGRPL</name>
<dbReference type="GO" id="GO:0032222">
    <property type="term" value="P:regulation of synaptic transmission, cholinergic"/>
    <property type="evidence" value="ECO:0007669"/>
    <property type="project" value="InterPro"/>
</dbReference>
<dbReference type="InParanoid" id="A0A7F5RME6"/>
<dbReference type="AlphaFoldDB" id="A0A7F5RME6"/>
<evidence type="ECO:0000256" key="2">
    <source>
        <dbReference type="ARBA" id="ARBA00022622"/>
    </source>
</evidence>
<evidence type="ECO:0000256" key="6">
    <source>
        <dbReference type="ARBA" id="ARBA00023136"/>
    </source>
</evidence>
<comment type="subcellular location">
    <subcellularLocation>
        <location evidence="1">Membrane</location>
        <topology evidence="1">Lipid-anchor</topology>
        <topology evidence="1">GPI-anchor</topology>
    </subcellularLocation>
</comment>
<evidence type="ECO:0000256" key="3">
    <source>
        <dbReference type="ARBA" id="ARBA00022692"/>
    </source>
</evidence>
<keyword evidence="7" id="KW-0325">Glycoprotein</keyword>
<organism evidence="10 11">
    <name type="scientific">Agrilus planipennis</name>
    <name type="common">Emerald ash borer</name>
    <name type="synonym">Agrilus marcopoli</name>
    <dbReference type="NCBI Taxonomy" id="224129"/>
    <lineage>
        <taxon>Eukaryota</taxon>
        <taxon>Metazoa</taxon>
        <taxon>Ecdysozoa</taxon>
        <taxon>Arthropoda</taxon>
        <taxon>Hexapoda</taxon>
        <taxon>Insecta</taxon>
        <taxon>Pterygota</taxon>
        <taxon>Neoptera</taxon>
        <taxon>Endopterygota</taxon>
        <taxon>Coleoptera</taxon>
        <taxon>Polyphaga</taxon>
        <taxon>Elateriformia</taxon>
        <taxon>Buprestoidea</taxon>
        <taxon>Buprestidae</taxon>
        <taxon>Agrilinae</taxon>
        <taxon>Agrilus</taxon>
    </lineage>
</organism>
<dbReference type="InterPro" id="IPR031424">
    <property type="entry name" value="QVR-like"/>
</dbReference>
<dbReference type="GO" id="GO:0030431">
    <property type="term" value="P:sleep"/>
    <property type="evidence" value="ECO:0007669"/>
    <property type="project" value="InterPro"/>
</dbReference>
<protein>
    <submittedName>
        <fullName evidence="11">Uncharacterized protein LOC108736702 isoform X1</fullName>
    </submittedName>
</protein>
<keyword evidence="2" id="KW-0336">GPI-anchor</keyword>
<dbReference type="GO" id="GO:0098552">
    <property type="term" value="C:side of membrane"/>
    <property type="evidence" value="ECO:0007669"/>
    <property type="project" value="UniProtKB-KW"/>
</dbReference>
<reference evidence="11" key="1">
    <citation type="submission" date="2025-08" db="UniProtKB">
        <authorList>
            <consortium name="RefSeq"/>
        </authorList>
    </citation>
    <scope>IDENTIFICATION</scope>
    <source>
        <tissue evidence="11">Entire body</tissue>
    </source>
</reference>
<dbReference type="InterPro" id="IPR045860">
    <property type="entry name" value="Snake_toxin-like_sf"/>
</dbReference>
<keyword evidence="3" id="KW-0812">Transmembrane</keyword>
<accession>A0A7F5RME6</accession>
<dbReference type="Proteomes" id="UP000192223">
    <property type="component" value="Unplaced"/>
</dbReference>
<dbReference type="GeneID" id="108736702"/>
<keyword evidence="5" id="KW-1133">Transmembrane helix</keyword>
<evidence type="ECO:0000256" key="8">
    <source>
        <dbReference type="ARBA" id="ARBA00023288"/>
    </source>
</evidence>
<dbReference type="OrthoDB" id="6420171at2759"/>
<dbReference type="RefSeq" id="XP_025837111.1">
    <property type="nucleotide sequence ID" value="XM_025981326.1"/>
</dbReference>
<evidence type="ECO:0000256" key="9">
    <source>
        <dbReference type="SAM" id="SignalP"/>
    </source>
</evidence>
<gene>
    <name evidence="11" type="primary">LOC108736702</name>
</gene>
<evidence type="ECO:0000256" key="1">
    <source>
        <dbReference type="ARBA" id="ARBA00004589"/>
    </source>
</evidence>
<dbReference type="PANTHER" id="PTHR33562:SF23">
    <property type="entry name" value="PROTEIN QUIVER"/>
    <property type="match status" value="1"/>
</dbReference>
<keyword evidence="6" id="KW-0472">Membrane</keyword>
<sequence length="145" mass="16450">MKKTIIIFVTIITGLSQKAGLALKCYQCNSFEDPRCDSLADSAISSKYYTDCKSLNGTLTPFCRKTTTEVFMGNDYRVVRACGWELWKKINESKCYKSDTDFKFQTSCQCFTDGCNIAPTRRPFSCFLLLILTSVLLIVKSNIIR</sequence>
<feature type="signal peptide" evidence="9">
    <location>
        <begin position="1"/>
        <end position="22"/>
    </location>
</feature>
<dbReference type="SUPFAM" id="SSF57302">
    <property type="entry name" value="Snake toxin-like"/>
    <property type="match status" value="1"/>
</dbReference>
<dbReference type="Pfam" id="PF17064">
    <property type="entry name" value="QVR"/>
    <property type="match status" value="1"/>
</dbReference>
<dbReference type="PANTHER" id="PTHR33562">
    <property type="entry name" value="ATILLA, ISOFORM B-RELATED-RELATED"/>
    <property type="match status" value="1"/>
</dbReference>
<dbReference type="InterPro" id="IPR050975">
    <property type="entry name" value="Sleep_regulator"/>
</dbReference>
<keyword evidence="10" id="KW-1185">Reference proteome</keyword>
<dbReference type="KEGG" id="apln:108736702"/>
<keyword evidence="4 9" id="KW-0732">Signal</keyword>